<evidence type="ECO:0000313" key="11">
    <source>
        <dbReference type="Proteomes" id="UP000678499"/>
    </source>
</evidence>
<keyword evidence="6 7" id="KW-0030">Aminoacyl-tRNA synthetase</keyword>
<evidence type="ECO:0008006" key="12">
    <source>
        <dbReference type="Google" id="ProtNLM"/>
    </source>
</evidence>
<organism evidence="10">
    <name type="scientific">Notodromas monacha</name>
    <dbReference type="NCBI Taxonomy" id="399045"/>
    <lineage>
        <taxon>Eukaryota</taxon>
        <taxon>Metazoa</taxon>
        <taxon>Ecdysozoa</taxon>
        <taxon>Arthropoda</taxon>
        <taxon>Crustacea</taxon>
        <taxon>Oligostraca</taxon>
        <taxon>Ostracoda</taxon>
        <taxon>Podocopa</taxon>
        <taxon>Podocopida</taxon>
        <taxon>Cypridocopina</taxon>
        <taxon>Cypridoidea</taxon>
        <taxon>Cyprididae</taxon>
        <taxon>Notodromas</taxon>
    </lineage>
</organism>
<evidence type="ECO:0000256" key="4">
    <source>
        <dbReference type="ARBA" id="ARBA00022840"/>
    </source>
</evidence>
<evidence type="ECO:0000259" key="9">
    <source>
        <dbReference type="Pfam" id="PF19269"/>
    </source>
</evidence>
<dbReference type="InterPro" id="IPR020058">
    <property type="entry name" value="Glu/Gln-tRNA-synth_Ib_cat-dom"/>
</dbReference>
<dbReference type="Gene3D" id="1.10.10.350">
    <property type="match status" value="1"/>
</dbReference>
<dbReference type="GO" id="GO:0005524">
    <property type="term" value="F:ATP binding"/>
    <property type="evidence" value="ECO:0007669"/>
    <property type="project" value="UniProtKB-KW"/>
</dbReference>
<dbReference type="GO" id="GO:0004818">
    <property type="term" value="F:glutamate-tRNA ligase activity"/>
    <property type="evidence" value="ECO:0007669"/>
    <property type="project" value="TreeGrafter"/>
</dbReference>
<dbReference type="EMBL" id="CAJPEX010001727">
    <property type="protein sequence ID" value="CAG0919802.1"/>
    <property type="molecule type" value="Genomic_DNA"/>
</dbReference>
<dbReference type="AlphaFoldDB" id="A0A7R9BS65"/>
<evidence type="ECO:0000256" key="6">
    <source>
        <dbReference type="ARBA" id="ARBA00023146"/>
    </source>
</evidence>
<dbReference type="GO" id="GO:0005739">
    <property type="term" value="C:mitochondrion"/>
    <property type="evidence" value="ECO:0007669"/>
    <property type="project" value="TreeGrafter"/>
</dbReference>
<keyword evidence="11" id="KW-1185">Reference proteome</keyword>
<dbReference type="GO" id="GO:0006424">
    <property type="term" value="P:glutamyl-tRNA aminoacylation"/>
    <property type="evidence" value="ECO:0007669"/>
    <property type="project" value="TreeGrafter"/>
</dbReference>
<dbReference type="SUPFAM" id="SSF52374">
    <property type="entry name" value="Nucleotidylyl transferase"/>
    <property type="match status" value="1"/>
</dbReference>
<dbReference type="SUPFAM" id="SSF48163">
    <property type="entry name" value="An anticodon-binding domain of class I aminoacyl-tRNA synthetases"/>
    <property type="match status" value="1"/>
</dbReference>
<evidence type="ECO:0000256" key="3">
    <source>
        <dbReference type="ARBA" id="ARBA00022741"/>
    </source>
</evidence>
<dbReference type="PANTHER" id="PTHR43311:SF2">
    <property type="entry name" value="GLUTAMATE--TRNA LIGASE, MITOCHONDRIAL-RELATED"/>
    <property type="match status" value="1"/>
</dbReference>
<dbReference type="Proteomes" id="UP000678499">
    <property type="component" value="Unassembled WGS sequence"/>
</dbReference>
<dbReference type="InterPro" id="IPR000924">
    <property type="entry name" value="Glu/Gln-tRNA-synth"/>
</dbReference>
<evidence type="ECO:0000256" key="7">
    <source>
        <dbReference type="RuleBase" id="RU363037"/>
    </source>
</evidence>
<sequence>MARVLRPSLWRSVRLNQTCASGSRQPGIVRVRFAPSPTGFLHLGGLRTALHNYLFAKSRGGDFVLRIEDTDQTRLVAGAAEKLEEILDWVGIVPDESPLRGGNYGPYVQSERLNVYREHADRLLAEGKAYKCFCSEKALELLRKEQARRKEVPRYDNRCRGLSPEEIAEKEASGIPSCVRLKLEPGFKGFHDLVFGLVRHDVANAEGDPVILKADGFPTYHLANVVDDKAFGWKPPTFGHLPLIMNPDGTKLSKRQRDAFVEDLRDSGYYPEAVLSYVTESGGGGETGRANKPPELQSLGSLIQNFNQEATSPHSFSLQSDKLVVYNRQAFANRLKDPESRQRIFAELEKLVRAKHTTEISDFSGEYLSRVLDWGKDRITVLDDLVNNPEMNFLWGRPNTEEVSEVSACGDLVRPVRNLILEWESEDFVLDKIPKELKSGLKNSGKSFKACMKAARIALTGRLEGPSLAELLYVLGQRESAARLGVCSEVRNLGNKRERKTA</sequence>
<evidence type="ECO:0000256" key="2">
    <source>
        <dbReference type="ARBA" id="ARBA00022598"/>
    </source>
</evidence>
<feature type="domain" description="Glutamyl/glutaminyl-tRNA synthetase class Ib catalytic" evidence="8">
    <location>
        <begin position="29"/>
        <end position="229"/>
    </location>
</feature>
<evidence type="ECO:0000313" key="10">
    <source>
        <dbReference type="EMBL" id="CAD7279650.1"/>
    </source>
</evidence>
<gene>
    <name evidence="10" type="ORF">NMOB1V02_LOCUS7318</name>
</gene>
<keyword evidence="4 7" id="KW-0067">ATP-binding</keyword>
<dbReference type="PANTHER" id="PTHR43311">
    <property type="entry name" value="GLUTAMATE--TRNA LIGASE"/>
    <property type="match status" value="1"/>
</dbReference>
<keyword evidence="5 7" id="KW-0648">Protein biosynthesis</keyword>
<dbReference type="InterPro" id="IPR020751">
    <property type="entry name" value="aa-tRNA-synth_I_codon-bd_sub2"/>
</dbReference>
<dbReference type="InterPro" id="IPR014729">
    <property type="entry name" value="Rossmann-like_a/b/a_fold"/>
</dbReference>
<keyword evidence="2 7" id="KW-0436">Ligase</keyword>
<dbReference type="Pfam" id="PF19269">
    <property type="entry name" value="Anticodon_2"/>
    <property type="match status" value="1"/>
</dbReference>
<dbReference type="Gene3D" id="3.40.50.620">
    <property type="entry name" value="HUPs"/>
    <property type="match status" value="2"/>
</dbReference>
<keyword evidence="3 7" id="KW-0547">Nucleotide-binding</keyword>
<evidence type="ECO:0000256" key="5">
    <source>
        <dbReference type="ARBA" id="ARBA00022917"/>
    </source>
</evidence>
<dbReference type="InterPro" id="IPR001412">
    <property type="entry name" value="aa-tRNA-synth_I_CS"/>
</dbReference>
<name>A0A7R9BS65_9CRUS</name>
<evidence type="ECO:0000259" key="8">
    <source>
        <dbReference type="Pfam" id="PF00749"/>
    </source>
</evidence>
<accession>A0A7R9BS65</accession>
<evidence type="ECO:0000256" key="1">
    <source>
        <dbReference type="ARBA" id="ARBA00007894"/>
    </source>
</evidence>
<feature type="domain" description="Aminoacyl-tRNA synthetase class I anticodon-binding" evidence="9">
    <location>
        <begin position="361"/>
        <end position="484"/>
    </location>
</feature>
<dbReference type="OrthoDB" id="428822at2759"/>
<dbReference type="Pfam" id="PF00749">
    <property type="entry name" value="tRNA-synt_1c"/>
    <property type="match status" value="1"/>
</dbReference>
<dbReference type="PROSITE" id="PS00178">
    <property type="entry name" value="AA_TRNA_LIGASE_I"/>
    <property type="match status" value="1"/>
</dbReference>
<proteinExistence type="inferred from homology"/>
<dbReference type="InterPro" id="IPR008925">
    <property type="entry name" value="aa_tRNA-synth_I_cd-bd_sf"/>
</dbReference>
<comment type="similarity">
    <text evidence="1">Belongs to the class-I aminoacyl-tRNA synthetase family. Glutamate--tRNA ligase type 1 subfamily.</text>
</comment>
<dbReference type="InterPro" id="IPR049940">
    <property type="entry name" value="GluQ/Sye"/>
</dbReference>
<dbReference type="PRINTS" id="PR00987">
    <property type="entry name" value="TRNASYNTHGLU"/>
</dbReference>
<dbReference type="InterPro" id="IPR045462">
    <property type="entry name" value="aa-tRNA-synth_I_cd-bd"/>
</dbReference>
<protein>
    <recommendedName>
        <fullName evidence="12">Glutamate--tRNA ligase</fullName>
    </recommendedName>
</protein>
<dbReference type="GO" id="GO:0000049">
    <property type="term" value="F:tRNA binding"/>
    <property type="evidence" value="ECO:0007669"/>
    <property type="project" value="InterPro"/>
</dbReference>
<reference evidence="10" key="1">
    <citation type="submission" date="2020-11" db="EMBL/GenBank/DDBJ databases">
        <authorList>
            <person name="Tran Van P."/>
        </authorList>
    </citation>
    <scope>NUCLEOTIDE SEQUENCE</scope>
</reference>
<dbReference type="EMBL" id="OA883764">
    <property type="protein sequence ID" value="CAD7279650.1"/>
    <property type="molecule type" value="Genomic_DNA"/>
</dbReference>